<protein>
    <submittedName>
        <fullName evidence="1">Uncharacterized protein</fullName>
    </submittedName>
</protein>
<dbReference type="OrthoDB" id="2951834at2759"/>
<keyword evidence="2" id="KW-1185">Reference proteome</keyword>
<organism evidence="1 2">
    <name type="scientific">Alectoria fallacina</name>
    <dbReference type="NCBI Taxonomy" id="1903189"/>
    <lineage>
        <taxon>Eukaryota</taxon>
        <taxon>Fungi</taxon>
        <taxon>Dikarya</taxon>
        <taxon>Ascomycota</taxon>
        <taxon>Pezizomycotina</taxon>
        <taxon>Lecanoromycetes</taxon>
        <taxon>OSLEUM clade</taxon>
        <taxon>Lecanoromycetidae</taxon>
        <taxon>Lecanorales</taxon>
        <taxon>Lecanorineae</taxon>
        <taxon>Parmeliaceae</taxon>
        <taxon>Alectoria</taxon>
    </lineage>
</organism>
<accession>A0A8H3ENH5</accession>
<dbReference type="Proteomes" id="UP000664203">
    <property type="component" value="Unassembled WGS sequence"/>
</dbReference>
<proteinExistence type="predicted"/>
<evidence type="ECO:0000313" key="1">
    <source>
        <dbReference type="EMBL" id="CAF9909886.1"/>
    </source>
</evidence>
<evidence type="ECO:0000313" key="2">
    <source>
        <dbReference type="Proteomes" id="UP000664203"/>
    </source>
</evidence>
<dbReference type="EMBL" id="CAJPDR010000039">
    <property type="protein sequence ID" value="CAF9909886.1"/>
    <property type="molecule type" value="Genomic_DNA"/>
</dbReference>
<name>A0A8H3ENH5_9LECA</name>
<sequence length="262" mass="29285">MATSSLALHTASETTTEILGLGTLVKLPREIRDEIYRYLVKGIYHINDPSIWIPGTMRIIIRNLLKESEKGDLDPNTLLLSKGINHEAAAVHYSESTFICYLDYSKNIVCLLQVPIDRMMKIELKVYSGLQAILERLGKPDSEIYQTVIVEFSVISRARDGRPSGSLADRSKCSDEELILLIEVVKSDLEPALGLATSSHIRPPIDVSGQTRYSSSLKFFPHKYAVTNSNIQVEQKQVKLETKKECQEADGLNKGISVKAHE</sequence>
<dbReference type="AlphaFoldDB" id="A0A8H3ENH5"/>
<gene>
    <name evidence="1" type="ORF">ALECFALPRED_006100</name>
</gene>
<reference evidence="1" key="1">
    <citation type="submission" date="2021-03" db="EMBL/GenBank/DDBJ databases">
        <authorList>
            <person name="Tagirdzhanova G."/>
        </authorList>
    </citation>
    <scope>NUCLEOTIDE SEQUENCE</scope>
</reference>
<comment type="caution">
    <text evidence="1">The sequence shown here is derived from an EMBL/GenBank/DDBJ whole genome shotgun (WGS) entry which is preliminary data.</text>
</comment>